<dbReference type="PROSITE" id="PS00211">
    <property type="entry name" value="ABC_TRANSPORTER_1"/>
    <property type="match status" value="1"/>
</dbReference>
<protein>
    <submittedName>
        <fullName evidence="7">Amino acid/amide ABC transporter ATP-binding protein 2, HAAT family</fullName>
    </submittedName>
</protein>
<dbReference type="SMART" id="SM00382">
    <property type="entry name" value="AAA"/>
    <property type="match status" value="1"/>
</dbReference>
<dbReference type="SUPFAM" id="SSF52540">
    <property type="entry name" value="P-loop containing nucleoside triphosphate hydrolases"/>
    <property type="match status" value="1"/>
</dbReference>
<dbReference type="EMBL" id="FOSK01000022">
    <property type="protein sequence ID" value="SFL21173.1"/>
    <property type="molecule type" value="Genomic_DNA"/>
</dbReference>
<organism evidence="7 8">
    <name type="scientific">Pseudovibrio ascidiaceicola</name>
    <dbReference type="NCBI Taxonomy" id="285279"/>
    <lineage>
        <taxon>Bacteria</taxon>
        <taxon>Pseudomonadati</taxon>
        <taxon>Pseudomonadota</taxon>
        <taxon>Alphaproteobacteria</taxon>
        <taxon>Hyphomicrobiales</taxon>
        <taxon>Stappiaceae</taxon>
        <taxon>Pseudovibrio</taxon>
    </lineage>
</organism>
<dbReference type="Proteomes" id="UP000199598">
    <property type="component" value="Unassembled WGS sequence"/>
</dbReference>
<evidence type="ECO:0000256" key="2">
    <source>
        <dbReference type="ARBA" id="ARBA00022448"/>
    </source>
</evidence>
<evidence type="ECO:0000256" key="5">
    <source>
        <dbReference type="ARBA" id="ARBA00022970"/>
    </source>
</evidence>
<accession>A0A1I4FUF2</accession>
<dbReference type="PANTHER" id="PTHR43820:SF4">
    <property type="entry name" value="HIGH-AFFINITY BRANCHED-CHAIN AMINO ACID TRANSPORT ATP-BINDING PROTEIN LIVF"/>
    <property type="match status" value="1"/>
</dbReference>
<name>A0A1I4FUF2_9HYPH</name>
<evidence type="ECO:0000256" key="4">
    <source>
        <dbReference type="ARBA" id="ARBA00022840"/>
    </source>
</evidence>
<dbReference type="InterPro" id="IPR027417">
    <property type="entry name" value="P-loop_NTPase"/>
</dbReference>
<dbReference type="PANTHER" id="PTHR43820">
    <property type="entry name" value="HIGH-AFFINITY BRANCHED-CHAIN AMINO ACID TRANSPORT ATP-BINDING PROTEIN LIVF"/>
    <property type="match status" value="1"/>
</dbReference>
<dbReference type="InterPro" id="IPR003593">
    <property type="entry name" value="AAA+_ATPase"/>
</dbReference>
<keyword evidence="2" id="KW-0813">Transport</keyword>
<keyword evidence="5" id="KW-0029">Amino-acid transport</keyword>
<keyword evidence="3" id="KW-0547">Nucleotide-binding</keyword>
<dbReference type="PROSITE" id="PS50893">
    <property type="entry name" value="ABC_TRANSPORTER_2"/>
    <property type="match status" value="1"/>
</dbReference>
<dbReference type="GO" id="GO:0005524">
    <property type="term" value="F:ATP binding"/>
    <property type="evidence" value="ECO:0007669"/>
    <property type="project" value="UniProtKB-KW"/>
</dbReference>
<keyword evidence="4 7" id="KW-0067">ATP-binding</keyword>
<feature type="domain" description="ABC transporter" evidence="6">
    <location>
        <begin position="6"/>
        <end position="237"/>
    </location>
</feature>
<evidence type="ECO:0000313" key="8">
    <source>
        <dbReference type="Proteomes" id="UP000199598"/>
    </source>
</evidence>
<evidence type="ECO:0000313" key="7">
    <source>
        <dbReference type="EMBL" id="SFL21173.1"/>
    </source>
</evidence>
<dbReference type="InterPro" id="IPR052156">
    <property type="entry name" value="BCAA_Transport_ATP-bd_LivF"/>
</dbReference>
<comment type="caution">
    <text evidence="7">The sequence shown here is derived from an EMBL/GenBank/DDBJ whole genome shotgun (WGS) entry which is preliminary data.</text>
</comment>
<keyword evidence="8" id="KW-1185">Reference proteome</keyword>
<dbReference type="InterPro" id="IPR017871">
    <property type="entry name" value="ABC_transporter-like_CS"/>
</dbReference>
<reference evidence="7 8" key="1">
    <citation type="submission" date="2016-10" db="EMBL/GenBank/DDBJ databases">
        <authorList>
            <person name="Varghese N."/>
            <person name="Submissions S."/>
        </authorList>
    </citation>
    <scope>NUCLEOTIDE SEQUENCE [LARGE SCALE GENOMIC DNA]</scope>
    <source>
        <strain evidence="7 8">DSM 16392</strain>
    </source>
</reference>
<sequence>MPDPILNIQNLTAGYGATPIIHCVDLCVHLKGIVVIVGPNGAGKSTLLKSVFALNKYFSGSVEFMGHSIVGVKTANLVPMGISAVPQTSNVFANLTVRENLQVGTYAAPPKNAAATLDMILTLFPDLREKLNQPAGQLSGGQRQMVAIGRAMMSDPKLLLLDEPTAGLSPAYLERIFDLIQQIREAGISVLLVEQNAKQALRIADMGYVLVNGKNGYTDTGKNLLANDEVRHAFLGGGLPA</sequence>
<gene>
    <name evidence="7" type="ORF">SAMN04488518_12234</name>
</gene>
<evidence type="ECO:0000256" key="1">
    <source>
        <dbReference type="ARBA" id="ARBA00005417"/>
    </source>
</evidence>
<dbReference type="Pfam" id="PF00005">
    <property type="entry name" value="ABC_tran"/>
    <property type="match status" value="1"/>
</dbReference>
<evidence type="ECO:0000259" key="6">
    <source>
        <dbReference type="PROSITE" id="PS50893"/>
    </source>
</evidence>
<comment type="similarity">
    <text evidence="1">Belongs to the ABC transporter superfamily.</text>
</comment>
<dbReference type="CDD" id="cd03224">
    <property type="entry name" value="ABC_TM1139_LivF_branched"/>
    <property type="match status" value="1"/>
</dbReference>
<dbReference type="Gene3D" id="3.40.50.300">
    <property type="entry name" value="P-loop containing nucleotide triphosphate hydrolases"/>
    <property type="match status" value="1"/>
</dbReference>
<evidence type="ECO:0000256" key="3">
    <source>
        <dbReference type="ARBA" id="ARBA00022741"/>
    </source>
</evidence>
<dbReference type="RefSeq" id="WP_093524162.1">
    <property type="nucleotide sequence ID" value="NZ_FOSK01000022.1"/>
</dbReference>
<proteinExistence type="inferred from homology"/>
<dbReference type="InterPro" id="IPR003439">
    <property type="entry name" value="ABC_transporter-like_ATP-bd"/>
</dbReference>